<dbReference type="Gene3D" id="3.40.30.10">
    <property type="entry name" value="Glutaredoxin"/>
    <property type="match status" value="1"/>
</dbReference>
<dbReference type="InterPro" id="IPR010987">
    <property type="entry name" value="Glutathione-S-Trfase_C-like"/>
</dbReference>
<dbReference type="RefSeq" id="XP_031872433.1">
    <property type="nucleotide sequence ID" value="XM_032012740.1"/>
</dbReference>
<dbReference type="FunFam" id="1.20.1050.10:FF:000004">
    <property type="entry name" value="Glutathione S-transferase F2"/>
    <property type="match status" value="1"/>
</dbReference>
<reference evidence="7 8" key="1">
    <citation type="journal article" date="2018" name="IMA Fungus">
        <title>IMA Genome-F 9: Draft genome sequence of Annulohypoxylon stygium, Aspergillus mulundensis, Berkeleyomyces basicola (syn. Thielaviopsis basicola), Ceratocystis smalleyi, two Cercospora beticola strains, Coleophoma cylindrospora, Fusarium fracticaudum, Phialophora cf. hyalina, and Morchella septimelata.</title>
        <authorList>
            <person name="Wingfield B.D."/>
            <person name="Bills G.F."/>
            <person name="Dong Y."/>
            <person name="Huang W."/>
            <person name="Nel W.J."/>
            <person name="Swalarsk-Parry B.S."/>
            <person name="Vaghefi N."/>
            <person name="Wilken P.M."/>
            <person name="An Z."/>
            <person name="de Beer Z.W."/>
            <person name="De Vos L."/>
            <person name="Chen L."/>
            <person name="Duong T.A."/>
            <person name="Gao Y."/>
            <person name="Hammerbacher A."/>
            <person name="Kikkert J.R."/>
            <person name="Li Y."/>
            <person name="Li H."/>
            <person name="Li K."/>
            <person name="Li Q."/>
            <person name="Liu X."/>
            <person name="Ma X."/>
            <person name="Naidoo K."/>
            <person name="Pethybridge S.J."/>
            <person name="Sun J."/>
            <person name="Steenkamp E.T."/>
            <person name="van der Nest M.A."/>
            <person name="van Wyk S."/>
            <person name="Wingfield M.J."/>
            <person name="Xiong C."/>
            <person name="Yue Q."/>
            <person name="Zhang X."/>
        </authorList>
    </citation>
    <scope>NUCLEOTIDE SEQUENCE [LARGE SCALE GENOMIC DNA]</scope>
    <source>
        <strain evidence="7 8">BP 5553</strain>
    </source>
</reference>
<dbReference type="InterPro" id="IPR036249">
    <property type="entry name" value="Thioredoxin-like_sf"/>
</dbReference>
<evidence type="ECO:0000313" key="8">
    <source>
        <dbReference type="Proteomes" id="UP000254866"/>
    </source>
</evidence>
<dbReference type="GO" id="GO:0043295">
    <property type="term" value="F:glutathione binding"/>
    <property type="evidence" value="ECO:0007669"/>
    <property type="project" value="TreeGrafter"/>
</dbReference>
<dbReference type="GO" id="GO:0005737">
    <property type="term" value="C:cytoplasm"/>
    <property type="evidence" value="ECO:0007669"/>
    <property type="project" value="TreeGrafter"/>
</dbReference>
<dbReference type="CDD" id="cd03053">
    <property type="entry name" value="GST_N_Phi"/>
    <property type="match status" value="1"/>
</dbReference>
<evidence type="ECO:0000256" key="4">
    <source>
        <dbReference type="ARBA" id="ARBA00047960"/>
    </source>
</evidence>
<evidence type="ECO:0000259" key="5">
    <source>
        <dbReference type="PROSITE" id="PS50404"/>
    </source>
</evidence>
<dbReference type="PANTHER" id="PTHR43900:SF3">
    <property type="entry name" value="GLUTATHIONE S-TRANSFERASE RHO"/>
    <property type="match status" value="1"/>
</dbReference>
<keyword evidence="3 7" id="KW-0808">Transferase</keyword>
<dbReference type="InterPro" id="IPR004046">
    <property type="entry name" value="GST_C"/>
</dbReference>
<dbReference type="InterPro" id="IPR036282">
    <property type="entry name" value="Glutathione-S-Trfase_C_sf"/>
</dbReference>
<keyword evidence="8" id="KW-1185">Reference proteome</keyword>
<dbReference type="FunFam" id="3.40.30.10:FF:000016">
    <property type="entry name" value="Glutathione S-transferase F2"/>
    <property type="match status" value="1"/>
</dbReference>
<comment type="similarity">
    <text evidence="1">Belongs to the GST superfamily. Phi family.</text>
</comment>
<gene>
    <name evidence="7" type="ORF">BP5553_04117</name>
</gene>
<dbReference type="EC" id="2.5.1.18" evidence="2"/>
<dbReference type="OrthoDB" id="249703at2759"/>
<dbReference type="GO" id="GO:0009636">
    <property type="term" value="P:response to toxic substance"/>
    <property type="evidence" value="ECO:0007669"/>
    <property type="project" value="UniProtKB-ARBA"/>
</dbReference>
<dbReference type="PROSITE" id="PS50404">
    <property type="entry name" value="GST_NTER"/>
    <property type="match status" value="1"/>
</dbReference>
<dbReference type="EMBL" id="NPIC01000002">
    <property type="protein sequence ID" value="RDL39777.1"/>
    <property type="molecule type" value="Genomic_DNA"/>
</dbReference>
<evidence type="ECO:0000256" key="1">
    <source>
        <dbReference type="ARBA" id="ARBA00010128"/>
    </source>
</evidence>
<dbReference type="Pfam" id="PF02798">
    <property type="entry name" value="GST_N"/>
    <property type="match status" value="1"/>
</dbReference>
<name>A0A370TW81_9HELO</name>
<accession>A0A370TW81</accession>
<dbReference type="InterPro" id="IPR040079">
    <property type="entry name" value="Glutathione_S-Trfase"/>
</dbReference>
<dbReference type="GeneID" id="43596966"/>
<feature type="domain" description="GST N-terminal" evidence="5">
    <location>
        <begin position="1"/>
        <end position="82"/>
    </location>
</feature>
<comment type="catalytic activity">
    <reaction evidence="4">
        <text>RX + glutathione = an S-substituted glutathione + a halide anion + H(+)</text>
        <dbReference type="Rhea" id="RHEA:16437"/>
        <dbReference type="ChEBI" id="CHEBI:15378"/>
        <dbReference type="ChEBI" id="CHEBI:16042"/>
        <dbReference type="ChEBI" id="CHEBI:17792"/>
        <dbReference type="ChEBI" id="CHEBI:57925"/>
        <dbReference type="ChEBI" id="CHEBI:90779"/>
        <dbReference type="EC" id="2.5.1.18"/>
    </reaction>
</comment>
<dbReference type="PANTHER" id="PTHR43900">
    <property type="entry name" value="GLUTATHIONE S-TRANSFERASE RHO"/>
    <property type="match status" value="1"/>
</dbReference>
<dbReference type="GO" id="GO:0006749">
    <property type="term" value="P:glutathione metabolic process"/>
    <property type="evidence" value="ECO:0007669"/>
    <property type="project" value="TreeGrafter"/>
</dbReference>
<dbReference type="SUPFAM" id="SSF47616">
    <property type="entry name" value="GST C-terminal domain-like"/>
    <property type="match status" value="1"/>
</dbReference>
<organism evidence="7 8">
    <name type="scientific">Venustampulla echinocandica</name>
    <dbReference type="NCBI Taxonomy" id="2656787"/>
    <lineage>
        <taxon>Eukaryota</taxon>
        <taxon>Fungi</taxon>
        <taxon>Dikarya</taxon>
        <taxon>Ascomycota</taxon>
        <taxon>Pezizomycotina</taxon>
        <taxon>Leotiomycetes</taxon>
        <taxon>Helotiales</taxon>
        <taxon>Pleuroascaceae</taxon>
        <taxon>Venustampulla</taxon>
    </lineage>
</organism>
<feature type="domain" description="GST C-terminal" evidence="6">
    <location>
        <begin position="91"/>
        <end position="213"/>
    </location>
</feature>
<evidence type="ECO:0000256" key="3">
    <source>
        <dbReference type="ARBA" id="ARBA00022679"/>
    </source>
</evidence>
<dbReference type="SFLD" id="SFLDG00358">
    <property type="entry name" value="Main_(cytGST)"/>
    <property type="match status" value="1"/>
</dbReference>
<dbReference type="Gene3D" id="1.20.1050.10">
    <property type="match status" value="1"/>
</dbReference>
<dbReference type="InterPro" id="IPR004045">
    <property type="entry name" value="Glutathione_S-Trfase_N"/>
</dbReference>
<dbReference type="SFLD" id="SFLDG01154">
    <property type="entry name" value="Main.5:_Phi-like"/>
    <property type="match status" value="1"/>
</dbReference>
<dbReference type="SUPFAM" id="SSF52833">
    <property type="entry name" value="Thioredoxin-like"/>
    <property type="match status" value="1"/>
</dbReference>
<proteinExistence type="inferred from homology"/>
<dbReference type="Pfam" id="PF00043">
    <property type="entry name" value="GST_C"/>
    <property type="match status" value="1"/>
</dbReference>
<evidence type="ECO:0000259" key="6">
    <source>
        <dbReference type="PROSITE" id="PS50405"/>
    </source>
</evidence>
<evidence type="ECO:0000256" key="2">
    <source>
        <dbReference type="ARBA" id="ARBA00012452"/>
    </source>
</evidence>
<protein>
    <recommendedName>
        <fullName evidence="2">glutathione transferase</fullName>
        <ecNumber evidence="2">2.5.1.18</ecNumber>
    </recommendedName>
</protein>
<dbReference type="Proteomes" id="UP000254866">
    <property type="component" value="Unassembled WGS sequence"/>
</dbReference>
<dbReference type="AlphaFoldDB" id="A0A370TW81"/>
<sequence>MVIKVHSAGASTCGQRVLTTLHEKGVPFELVPVDFSSGAHKKPPHINLQPFGKVPVLEDDGFFVYESRAICKYIAKKYAGQGTKLIPEDGDLKGYALFEQACSIEQCYFTPPAEAIAFEKVFKTYYPGLGPTDEAEVQKRAAELEKNMAVYETILSKQSYLSGEELSLADLFVLPYVKILKSVGFKEIFDKFPHVAKWLEGLEARDSWVKVIS</sequence>
<dbReference type="SFLD" id="SFLDS00019">
    <property type="entry name" value="Glutathione_Transferase_(cytos"/>
    <property type="match status" value="1"/>
</dbReference>
<dbReference type="STRING" id="2656787.A0A370TW81"/>
<dbReference type="PROSITE" id="PS50405">
    <property type="entry name" value="GST_CTER"/>
    <property type="match status" value="1"/>
</dbReference>
<evidence type="ECO:0000313" key="7">
    <source>
        <dbReference type="EMBL" id="RDL39777.1"/>
    </source>
</evidence>
<comment type="caution">
    <text evidence="7">The sequence shown here is derived from an EMBL/GenBank/DDBJ whole genome shotgun (WGS) entry which is preliminary data.</text>
</comment>
<dbReference type="GO" id="GO:0004364">
    <property type="term" value="F:glutathione transferase activity"/>
    <property type="evidence" value="ECO:0007669"/>
    <property type="project" value="UniProtKB-EC"/>
</dbReference>